<evidence type="ECO:0000259" key="1">
    <source>
        <dbReference type="Pfam" id="PF13255"/>
    </source>
</evidence>
<dbReference type="AlphaFoldDB" id="J8E2Y4"/>
<evidence type="ECO:0000313" key="3">
    <source>
        <dbReference type="Proteomes" id="UP000006997"/>
    </source>
</evidence>
<gene>
    <name evidence="2" type="ORF">II3_05587</name>
</gene>
<dbReference type="HOGENOM" id="CLU_044312_0_0_9"/>
<sequence>MKGLCNKGKGILMKQTIVEIYEEILCGKRRRFPNGTWKDDPQKEIIKLLTRHLVNDILKWNEKEIKDNWNLELIKKWKLGGACSICFKDSPYQMLDVAFPNRFEPWELISTPRNYWTKEKALEVLYYWIEEKEQLSREELLDTFNHKWLKERYLDSPLQIYWNSSPYQILNEAYPNQFQPWEFKKGANNCWKSKEESLKVFRDIVQNLNLSTEDMKEQYSLRWVIQKGLRAPLNKFFRDSPYEMLNAAFPGQFKPWDLKDAPNRTWMDKGEAITIIRNEIETSSISISELYGMGVKKWMIEKKMITPFSKFWKDSPVKMLAELYPENIKNHSNV</sequence>
<name>J8E2Y4_BACCE</name>
<dbReference type="PATRIC" id="fig|1053219.3.peg.5716"/>
<dbReference type="InterPro" id="IPR025119">
    <property type="entry name" value="DUF4046"/>
</dbReference>
<evidence type="ECO:0000313" key="2">
    <source>
        <dbReference type="EMBL" id="EJQ91326.1"/>
    </source>
</evidence>
<dbReference type="Pfam" id="PF13255">
    <property type="entry name" value="DUF4046"/>
    <property type="match status" value="2"/>
</dbReference>
<feature type="domain" description="DUF4046" evidence="1">
    <location>
        <begin position="110"/>
        <end position="178"/>
    </location>
</feature>
<dbReference type="EMBL" id="AHEN01000061">
    <property type="protein sequence ID" value="EJQ91326.1"/>
    <property type="molecule type" value="Genomic_DNA"/>
</dbReference>
<reference evidence="2 3" key="1">
    <citation type="submission" date="2012-04" db="EMBL/GenBank/DDBJ databases">
        <title>The Genome Sequence of Bacillus cereus MC67.</title>
        <authorList>
            <consortium name="The Broad Institute Genome Sequencing Platform"/>
            <consortium name="The Broad Institute Genome Sequencing Center for Infectious Disease"/>
            <person name="Feldgarden M."/>
            <person name="Van der Auwera G.A."/>
            <person name="Mahillon J."/>
            <person name="Duprez V."/>
            <person name="Timmery S."/>
            <person name="Mattelet C."/>
            <person name="Dierick K."/>
            <person name="Sun M."/>
            <person name="Yu Z."/>
            <person name="Zhu L."/>
            <person name="Hu X."/>
            <person name="Shank E.B."/>
            <person name="Swiecicka I."/>
            <person name="Hansen B.M."/>
            <person name="Andrup L."/>
            <person name="Young S.K."/>
            <person name="Zeng Q."/>
            <person name="Gargeya S."/>
            <person name="Fitzgerald M."/>
            <person name="Haas B."/>
            <person name="Abouelleil A."/>
            <person name="Alvarado L."/>
            <person name="Arachchi H.M."/>
            <person name="Berlin A."/>
            <person name="Chapman S.B."/>
            <person name="Goldberg J."/>
            <person name="Griggs A."/>
            <person name="Gujja S."/>
            <person name="Hansen M."/>
            <person name="Howarth C."/>
            <person name="Imamovic A."/>
            <person name="Larimer J."/>
            <person name="McCowen C."/>
            <person name="Montmayeur A."/>
            <person name="Murphy C."/>
            <person name="Neiman D."/>
            <person name="Pearson M."/>
            <person name="Priest M."/>
            <person name="Roberts A."/>
            <person name="Saif S."/>
            <person name="Shea T."/>
            <person name="Sisk P."/>
            <person name="Sykes S."/>
            <person name="Wortman J."/>
            <person name="Nusbaum C."/>
            <person name="Birren B."/>
        </authorList>
    </citation>
    <scope>NUCLEOTIDE SEQUENCE [LARGE SCALE GENOMIC DNA]</scope>
    <source>
        <strain evidence="2 3">MC67</strain>
    </source>
</reference>
<protein>
    <recommendedName>
        <fullName evidence="1">DUF4046 domain-containing protein</fullName>
    </recommendedName>
</protein>
<dbReference type="Proteomes" id="UP000006997">
    <property type="component" value="Unassembled WGS sequence"/>
</dbReference>
<feature type="domain" description="DUF4046" evidence="1">
    <location>
        <begin position="17"/>
        <end position="102"/>
    </location>
</feature>
<organism evidence="2 3">
    <name type="scientific">Bacillus cereus MC67</name>
    <dbReference type="NCBI Taxonomy" id="1053219"/>
    <lineage>
        <taxon>Bacteria</taxon>
        <taxon>Bacillati</taxon>
        <taxon>Bacillota</taxon>
        <taxon>Bacilli</taxon>
        <taxon>Bacillales</taxon>
        <taxon>Bacillaceae</taxon>
        <taxon>Bacillus</taxon>
        <taxon>Bacillus cereus group</taxon>
    </lineage>
</organism>
<accession>J8E2Y4</accession>
<comment type="caution">
    <text evidence="2">The sequence shown here is derived from an EMBL/GenBank/DDBJ whole genome shotgun (WGS) entry which is preliminary data.</text>
</comment>
<proteinExistence type="predicted"/>